<accession>A0A855X4V7</accession>
<sequence length="95" mass="10382">MSADSLRLLMQSLGEAVVPHNADPRGVVSILVTETLRFRDKLKVETGVVFTVEDTRLALGGLEAALSGKPMPTGLSPEQKSLAQIWFDRLTTFKK</sequence>
<protein>
    <submittedName>
        <fullName evidence="1">Uncharacterized protein</fullName>
    </submittedName>
</protein>
<reference evidence="1 2" key="1">
    <citation type="journal article" date="2018" name="ISME J.">
        <title>A methanotrophic archaeon couples anaerobic oxidation of methane to Fe(III) reduction.</title>
        <authorList>
            <person name="Cai C."/>
            <person name="Leu A.O."/>
            <person name="Xie G.J."/>
            <person name="Guo J."/>
            <person name="Feng Y."/>
            <person name="Zhao J.X."/>
            <person name="Tyson G.W."/>
            <person name="Yuan Z."/>
            <person name="Hu S."/>
        </authorList>
    </citation>
    <scope>NUCLEOTIDE SEQUENCE [LARGE SCALE GENOMIC DNA]</scope>
    <source>
        <strain evidence="1">FeB_12</strain>
    </source>
</reference>
<evidence type="ECO:0000313" key="2">
    <source>
        <dbReference type="Proteomes" id="UP000250918"/>
    </source>
</evidence>
<dbReference type="EMBL" id="PQAP01000136">
    <property type="protein sequence ID" value="PWB70728.1"/>
    <property type="molecule type" value="Genomic_DNA"/>
</dbReference>
<dbReference type="Proteomes" id="UP000250918">
    <property type="component" value="Unassembled WGS sequence"/>
</dbReference>
<proteinExistence type="predicted"/>
<dbReference type="AlphaFoldDB" id="A0A855X4V7"/>
<organism evidence="1 2">
    <name type="scientific">candidate division GN15 bacterium</name>
    <dbReference type="NCBI Taxonomy" id="2072418"/>
    <lineage>
        <taxon>Bacteria</taxon>
        <taxon>candidate division GN15</taxon>
    </lineage>
</organism>
<name>A0A855X4V7_9BACT</name>
<gene>
    <name evidence="1" type="ORF">C3F09_08725</name>
</gene>
<comment type="caution">
    <text evidence="1">The sequence shown here is derived from an EMBL/GenBank/DDBJ whole genome shotgun (WGS) entry which is preliminary data.</text>
</comment>
<evidence type="ECO:0000313" key="1">
    <source>
        <dbReference type="EMBL" id="PWB70728.1"/>
    </source>
</evidence>